<evidence type="ECO:0008006" key="4">
    <source>
        <dbReference type="Google" id="ProtNLM"/>
    </source>
</evidence>
<proteinExistence type="predicted"/>
<name>A0A0G3G8R7_9GAMM</name>
<gene>
    <name evidence="2" type="ORF">TVD_11620</name>
</gene>
<dbReference type="STRING" id="106634.TVD_11620"/>
<dbReference type="KEGG" id="tvr:TVD_11620"/>
<evidence type="ECO:0000313" key="2">
    <source>
        <dbReference type="EMBL" id="AKJ95962.1"/>
    </source>
</evidence>
<dbReference type="EMBL" id="CP011367">
    <property type="protein sequence ID" value="AKJ95962.1"/>
    <property type="molecule type" value="Genomic_DNA"/>
</dbReference>
<evidence type="ECO:0000313" key="3">
    <source>
        <dbReference type="Proteomes" id="UP000064201"/>
    </source>
</evidence>
<feature type="region of interest" description="Disordered" evidence="1">
    <location>
        <begin position="594"/>
        <end position="625"/>
    </location>
</feature>
<sequence>MLQALPELPTQPAGPDSFPHQTPQALDAWCAELPGSEPELGIQRIREALDGLNAIVLRPGTRATLVAILEDHLLPLLPAMERLLRQRPLPLGNRSRKRADVYSAAVRALLNAELLVVRERADPHDNRHAKRLTAPLQAAVALLGTLSMHHWRLYQSVPPGHWQRLFDVLRLAREQGIADERPATDKRFGPLEVDRIEAMSARLMILGSTDPNAMKMGEMDLLARWANTLPLACTPAPDPEQHPDLPVLRCDLDRDHAPGLALRGTPATEPACFVELTPALDALRERPDDLEPRGRGEGQPLAEHLLRLWSNLPTRRHSRESASDLQRICVMGLERIHDFLLMEMGSRRGSETTGAAEAPETGLKSLHERDRGVSVFEMSKAARRGSDLALVDSPHRSDRERDLQPLADDSPNTAATAWEDVGRGLEIAARDEPTGPITKRHPPEHWQVDDIGAGGVRLRLDSPQQPLLIGDLVGLRAVDGHRWTIGVLRWIRFDDQAGSLISIGVEFLADRCLPMQIQDFRNGMAAGVPQSGLFAPQRTDADGAVLFLPAQVFDHEQRVVCWLNRRARVLELDSERTGTTLFTEVGCRMTALEVRQPAGETPDTADGPALADDDGPPFTTRNRDD</sequence>
<reference evidence="2 3" key="1">
    <citation type="submission" date="2015-04" db="EMBL/GenBank/DDBJ databases">
        <title>Complete Sequence for the Genome of the Thioalkalivibrio versutus D301.</title>
        <authorList>
            <person name="Mu T."/>
            <person name="Zhou J."/>
            <person name="Xu X."/>
        </authorList>
    </citation>
    <scope>NUCLEOTIDE SEQUENCE [LARGE SCALE GENOMIC DNA]</scope>
    <source>
        <strain evidence="2 3">D301</strain>
    </source>
</reference>
<accession>A0A0G3G8R7</accession>
<dbReference type="OrthoDB" id="5724405at2"/>
<keyword evidence="3" id="KW-1185">Reference proteome</keyword>
<protein>
    <recommendedName>
        <fullName evidence="4">PilZ domain-containing protein</fullName>
    </recommendedName>
</protein>
<organism evidence="2 3">
    <name type="scientific">Thioalkalivibrio versutus</name>
    <dbReference type="NCBI Taxonomy" id="106634"/>
    <lineage>
        <taxon>Bacteria</taxon>
        <taxon>Pseudomonadati</taxon>
        <taxon>Pseudomonadota</taxon>
        <taxon>Gammaproteobacteria</taxon>
        <taxon>Chromatiales</taxon>
        <taxon>Ectothiorhodospiraceae</taxon>
        <taxon>Thioalkalivibrio</taxon>
    </lineage>
</organism>
<dbReference type="RefSeq" id="WP_047251661.1">
    <property type="nucleotide sequence ID" value="NZ_CP011367.1"/>
</dbReference>
<evidence type="ECO:0000256" key="1">
    <source>
        <dbReference type="SAM" id="MobiDB-lite"/>
    </source>
</evidence>
<feature type="compositionally biased region" description="Basic and acidic residues" evidence="1">
    <location>
        <begin position="393"/>
        <end position="403"/>
    </location>
</feature>
<dbReference type="PATRIC" id="fig|106634.4.peg.2372"/>
<feature type="compositionally biased region" description="Low complexity" evidence="1">
    <location>
        <begin position="601"/>
        <end position="610"/>
    </location>
</feature>
<dbReference type="Proteomes" id="UP000064201">
    <property type="component" value="Chromosome"/>
</dbReference>
<dbReference type="AlphaFoldDB" id="A0A0G3G8R7"/>
<feature type="region of interest" description="Disordered" evidence="1">
    <location>
        <begin position="1"/>
        <end position="21"/>
    </location>
</feature>
<feature type="region of interest" description="Disordered" evidence="1">
    <location>
        <begin position="386"/>
        <end position="414"/>
    </location>
</feature>
<feature type="region of interest" description="Disordered" evidence="1">
    <location>
        <begin position="348"/>
        <end position="371"/>
    </location>
</feature>